<dbReference type="EMBL" id="FO818637">
    <property type="protein sequence ID" value="CDM89543.1"/>
    <property type="molecule type" value="Genomic_DNA"/>
</dbReference>
<sequence length="52" mass="5701">MILVITGSYVIGGDWGQGISAEIRSKEEFLIVIHDSLGNWSGSRVQYIAIGY</sequence>
<organism evidence="1 2">
    <name type="scientific">Xenorhabdus bovienii</name>
    <name type="common">Xenorhabdus nematophila subsp. bovienii</name>
    <dbReference type="NCBI Taxonomy" id="40576"/>
    <lineage>
        <taxon>Bacteria</taxon>
        <taxon>Pseudomonadati</taxon>
        <taxon>Pseudomonadota</taxon>
        <taxon>Gammaproteobacteria</taxon>
        <taxon>Enterobacterales</taxon>
        <taxon>Morganellaceae</taxon>
        <taxon>Xenorhabdus</taxon>
    </lineage>
</organism>
<evidence type="ECO:0000313" key="2">
    <source>
        <dbReference type="Proteomes" id="UP000032930"/>
    </source>
</evidence>
<name>A0A0B6X9Z3_XENBV</name>
<accession>A0A0B6X9Z3</accession>
<protein>
    <submittedName>
        <fullName evidence="1">Uncharacterized protein</fullName>
    </submittedName>
</protein>
<dbReference type="KEGG" id="xbv:XBW1_2186"/>
<evidence type="ECO:0000313" key="1">
    <source>
        <dbReference type="EMBL" id="CDM89543.1"/>
    </source>
</evidence>
<reference evidence="1 2" key="1">
    <citation type="submission" date="2014-02" db="EMBL/GenBank/DDBJ databases">
        <authorList>
            <person name="Genoscope - CEA"/>
        </authorList>
    </citation>
    <scope>NUCLEOTIDE SEQUENCE [LARGE SCALE GENOMIC DNA]</scope>
    <source>
        <strain evidence="1 2">CS03</strain>
    </source>
</reference>
<gene>
    <name evidence="1" type="ORF">XBW1_2186</name>
</gene>
<proteinExistence type="predicted"/>
<dbReference type="AlphaFoldDB" id="A0A0B6X9Z3"/>
<dbReference type="Proteomes" id="UP000032930">
    <property type="component" value="Chromosome"/>
</dbReference>